<dbReference type="GO" id="GO:0003723">
    <property type="term" value="F:RNA binding"/>
    <property type="evidence" value="ECO:0007669"/>
    <property type="project" value="InterPro"/>
</dbReference>
<feature type="repeat" description="PPR" evidence="2">
    <location>
        <begin position="190"/>
        <end position="224"/>
    </location>
</feature>
<dbReference type="InterPro" id="IPR046960">
    <property type="entry name" value="PPR_At4g14850-like_plant"/>
</dbReference>
<evidence type="ECO:0000256" key="1">
    <source>
        <dbReference type="ARBA" id="ARBA00022737"/>
    </source>
</evidence>
<name>A0A6I9SHP3_ELAGV</name>
<dbReference type="PROSITE" id="PS51375">
    <property type="entry name" value="PPR"/>
    <property type="match status" value="5"/>
</dbReference>
<keyword evidence="3" id="KW-1185">Reference proteome</keyword>
<proteinExistence type="predicted"/>
<feature type="repeat" description="PPR" evidence="2">
    <location>
        <begin position="252"/>
        <end position="286"/>
    </location>
</feature>
<feature type="repeat" description="PPR" evidence="2">
    <location>
        <begin position="353"/>
        <end position="387"/>
    </location>
</feature>
<feature type="repeat" description="PPR" evidence="2">
    <location>
        <begin position="89"/>
        <end position="123"/>
    </location>
</feature>
<dbReference type="FunFam" id="1.25.40.10:FF:000470">
    <property type="entry name" value="Pentatricopeptide repeat-containing protein At5g66520"/>
    <property type="match status" value="1"/>
</dbReference>
<sequence>MYVCIYESRPPPTPSAMSATPLPPPSILYFTDMATNLSEVHQSHANMIKTGLIHSPAAAARLLSSAIAADEPPALAYADSLFARLPAPTSFAWNSMIRAHARAPDPGPALQLFYRMLHSPTRPDNFTFPFILKACAALPALSETLQIHARIIKTGFGSDIFVLNTLLHTYAINGLTEEAFKLFGRMPQKDLISWNALINALVAHGLIDPARNLFDEMPERNVETWNFMISGYLDLGLVDQSRELFNLMPVRDIVSWNAMITGCAHAGRFDEVISLFQEMQYDNVWPDECTLVNVLSACARVGALGQGEWIRAYVDKNGIEIKGFLATAFVDMYSKCGSIEKALQVFSNASKKDVSTWNAMIDGLSSHGFGEHALRLFEDMPRNGLVPNGVTFVNVLSACSHGGLLNEGCRIFDDMACVYGIEPDIEHYGCMVDLLGRAGLLVEAKELLKRAPVKDAPVLWRSLLSACREHGDVELAEIAAKQLLELCPFDSSCYIQLSKIYALLGRWEDARMLREMMKVQGVKKEPGCSTIEVDGAIHEFFVGD</sequence>
<dbReference type="Proteomes" id="UP000504607">
    <property type="component" value="Unplaced"/>
</dbReference>
<dbReference type="Pfam" id="PF13041">
    <property type="entry name" value="PPR_2"/>
    <property type="match status" value="2"/>
</dbReference>
<evidence type="ECO:0000313" key="4">
    <source>
        <dbReference type="RefSeq" id="XP_010943932.2"/>
    </source>
</evidence>
<dbReference type="InterPro" id="IPR002885">
    <property type="entry name" value="PPR_rpt"/>
</dbReference>
<dbReference type="NCBIfam" id="TIGR00756">
    <property type="entry name" value="PPR"/>
    <property type="match status" value="6"/>
</dbReference>
<dbReference type="FunFam" id="1.25.40.10:FF:000184">
    <property type="entry name" value="Pentatricopeptide repeat-containing protein, chloroplastic"/>
    <property type="match status" value="1"/>
</dbReference>
<feature type="repeat" description="PPR" evidence="2">
    <location>
        <begin position="159"/>
        <end position="189"/>
    </location>
</feature>
<dbReference type="PANTHER" id="PTHR47926:SF436">
    <property type="entry name" value="PENTATRICOPEPTIDE REPEAT-CONTAINING PROTEIN ELI1, CHLOROPLASTIC-LIKE ISOFORM X2"/>
    <property type="match status" value="1"/>
</dbReference>
<evidence type="ECO:0000256" key="2">
    <source>
        <dbReference type="PROSITE-ProRule" id="PRU00708"/>
    </source>
</evidence>
<dbReference type="FunFam" id="1.25.40.10:FF:000348">
    <property type="entry name" value="Pentatricopeptide repeat-containing protein chloroplastic"/>
    <property type="match status" value="1"/>
</dbReference>
<dbReference type="PANTHER" id="PTHR47926">
    <property type="entry name" value="PENTATRICOPEPTIDE REPEAT-CONTAINING PROTEIN"/>
    <property type="match status" value="1"/>
</dbReference>
<gene>
    <name evidence="4" type="primary">LOC105061546</name>
</gene>
<reference evidence="4" key="1">
    <citation type="submission" date="2025-08" db="UniProtKB">
        <authorList>
            <consortium name="RefSeq"/>
        </authorList>
    </citation>
    <scope>IDENTIFICATION</scope>
</reference>
<dbReference type="OrthoDB" id="330671at2759"/>
<evidence type="ECO:0000313" key="3">
    <source>
        <dbReference type="Proteomes" id="UP000504607"/>
    </source>
</evidence>
<dbReference type="Pfam" id="PF01535">
    <property type="entry name" value="PPR"/>
    <property type="match status" value="5"/>
</dbReference>
<keyword evidence="1" id="KW-0677">Repeat</keyword>
<protein>
    <submittedName>
        <fullName evidence="4">Pentatricopeptide repeat-containing protein At4g18840</fullName>
    </submittedName>
</protein>
<dbReference type="Pfam" id="PF20431">
    <property type="entry name" value="E_motif"/>
    <property type="match status" value="1"/>
</dbReference>
<dbReference type="RefSeq" id="XP_010943932.2">
    <property type="nucleotide sequence ID" value="XM_010945630.3"/>
</dbReference>
<dbReference type="AlphaFoldDB" id="A0A6I9SHP3"/>
<dbReference type="InterPro" id="IPR011990">
    <property type="entry name" value="TPR-like_helical_dom_sf"/>
</dbReference>
<dbReference type="KEGG" id="egu:105061546"/>
<dbReference type="InParanoid" id="A0A6I9SHP3"/>
<dbReference type="Gene3D" id="1.25.40.10">
    <property type="entry name" value="Tetratricopeptide repeat domain"/>
    <property type="match status" value="4"/>
</dbReference>
<dbReference type="GO" id="GO:0009451">
    <property type="term" value="P:RNA modification"/>
    <property type="evidence" value="ECO:0007669"/>
    <property type="project" value="InterPro"/>
</dbReference>
<dbReference type="InterPro" id="IPR046848">
    <property type="entry name" value="E_motif"/>
</dbReference>
<organism evidence="3 4">
    <name type="scientific">Elaeis guineensis var. tenera</name>
    <name type="common">Oil palm</name>
    <dbReference type="NCBI Taxonomy" id="51953"/>
    <lineage>
        <taxon>Eukaryota</taxon>
        <taxon>Viridiplantae</taxon>
        <taxon>Streptophyta</taxon>
        <taxon>Embryophyta</taxon>
        <taxon>Tracheophyta</taxon>
        <taxon>Spermatophyta</taxon>
        <taxon>Magnoliopsida</taxon>
        <taxon>Liliopsida</taxon>
        <taxon>Arecaceae</taxon>
        <taxon>Arecoideae</taxon>
        <taxon>Cocoseae</taxon>
        <taxon>Elaeidinae</taxon>
        <taxon>Elaeis</taxon>
    </lineage>
</organism>
<dbReference type="SUPFAM" id="SSF48452">
    <property type="entry name" value="TPR-like"/>
    <property type="match status" value="2"/>
</dbReference>
<accession>A0A6I9SHP3</accession>